<dbReference type="EMBL" id="NUPM01000036">
    <property type="protein sequence ID" value="PGY99346.1"/>
    <property type="molecule type" value="Genomic_DNA"/>
</dbReference>
<evidence type="ECO:0000313" key="2">
    <source>
        <dbReference type="EMBL" id="PGY99346.1"/>
    </source>
</evidence>
<proteinExistence type="predicted"/>
<dbReference type="Proteomes" id="UP000223445">
    <property type="component" value="Unassembled WGS sequence"/>
</dbReference>
<protein>
    <submittedName>
        <fullName evidence="1">Resolvase</fullName>
    </submittedName>
</protein>
<name>A0A9X6YGA5_BACTU</name>
<dbReference type="EMBL" id="NVMD01000011">
    <property type="protein sequence ID" value="PED13738.1"/>
    <property type="molecule type" value="Genomic_DNA"/>
</dbReference>
<dbReference type="Proteomes" id="UP000220127">
    <property type="component" value="Unassembled WGS sequence"/>
</dbReference>
<evidence type="ECO:0000313" key="1">
    <source>
        <dbReference type="EMBL" id="PED13738.1"/>
    </source>
</evidence>
<evidence type="ECO:0000313" key="3">
    <source>
        <dbReference type="Proteomes" id="UP000220127"/>
    </source>
</evidence>
<comment type="caution">
    <text evidence="1">The sequence shown here is derived from an EMBL/GenBank/DDBJ whole genome shotgun (WGS) entry which is preliminary data.</text>
</comment>
<organism evidence="1 3">
    <name type="scientific">Bacillus thuringiensis</name>
    <dbReference type="NCBI Taxonomy" id="1428"/>
    <lineage>
        <taxon>Bacteria</taxon>
        <taxon>Bacillati</taxon>
        <taxon>Bacillota</taxon>
        <taxon>Bacilli</taxon>
        <taxon>Bacillales</taxon>
        <taxon>Bacillaceae</taxon>
        <taxon>Bacillus</taxon>
        <taxon>Bacillus cereus group</taxon>
    </lineage>
</organism>
<accession>A0A9X6YGA5</accession>
<gene>
    <name evidence="2" type="ORF">COE48_29625</name>
    <name evidence="1" type="ORF">CON01_14820</name>
</gene>
<sequence length="49" mass="6073">MQEDSKEWKVGKINAVEYMDKAGMKKATFYKRMREYEEIKSLKRYKKMF</sequence>
<reference evidence="3 4" key="1">
    <citation type="submission" date="2017-09" db="EMBL/GenBank/DDBJ databases">
        <title>Large-scale bioinformatics analysis of Bacillus genomes uncovers conserved roles of natural products in bacterial physiology.</title>
        <authorList>
            <consortium name="Agbiome Team Llc"/>
            <person name="Bleich R.M."/>
            <person name="Grubbs K.J."/>
            <person name="Santa Maria K.C."/>
            <person name="Allen S.E."/>
            <person name="Farag S."/>
            <person name="Shank E.A."/>
            <person name="Bowers A."/>
        </authorList>
    </citation>
    <scope>NUCLEOTIDE SEQUENCE [LARGE SCALE GENOMIC DNA]</scope>
    <source>
        <strain evidence="2 4">AFS030179</strain>
        <strain evidence="1 3">AFS094940</strain>
    </source>
</reference>
<dbReference type="AlphaFoldDB" id="A0A9X6YGA5"/>
<evidence type="ECO:0000313" key="4">
    <source>
        <dbReference type="Proteomes" id="UP000223445"/>
    </source>
</evidence>